<keyword evidence="5" id="KW-1185">Reference proteome</keyword>
<accession>A0ABR6SBE2</accession>
<dbReference type="PANTHER" id="PTHR43833:SF11">
    <property type="entry name" value="VOLTAGE-GATED POTASSIUM CHANNEL KCH"/>
    <property type="match status" value="1"/>
</dbReference>
<dbReference type="InterPro" id="IPR036291">
    <property type="entry name" value="NAD(P)-bd_dom_sf"/>
</dbReference>
<dbReference type="InterPro" id="IPR050721">
    <property type="entry name" value="Trk_Ktr_HKT_K-transport"/>
</dbReference>
<feature type="domain" description="RCK N-terminal" evidence="2">
    <location>
        <begin position="19"/>
        <end position="139"/>
    </location>
</feature>
<evidence type="ECO:0000313" key="5">
    <source>
        <dbReference type="Proteomes" id="UP000570851"/>
    </source>
</evidence>
<evidence type="ECO:0000256" key="1">
    <source>
        <dbReference type="SAM" id="Phobius"/>
    </source>
</evidence>
<dbReference type="InterPro" id="IPR036721">
    <property type="entry name" value="RCK_C_sf"/>
</dbReference>
<keyword evidence="1" id="KW-0472">Membrane</keyword>
<dbReference type="SUPFAM" id="SSF116726">
    <property type="entry name" value="TrkA C-terminal domain-like"/>
    <property type="match status" value="1"/>
</dbReference>
<evidence type="ECO:0000259" key="2">
    <source>
        <dbReference type="PROSITE" id="PS51201"/>
    </source>
</evidence>
<dbReference type="PROSITE" id="PS51202">
    <property type="entry name" value="RCK_C"/>
    <property type="match status" value="1"/>
</dbReference>
<dbReference type="SUPFAM" id="SSF51735">
    <property type="entry name" value="NAD(P)-binding Rossmann-fold domains"/>
    <property type="match status" value="2"/>
</dbReference>
<dbReference type="RefSeq" id="WP_011319843.1">
    <property type="nucleotide sequence ID" value="NZ_JACKZP010000073.1"/>
</dbReference>
<dbReference type="Pfam" id="PF02254">
    <property type="entry name" value="TrkA_N"/>
    <property type="match status" value="2"/>
</dbReference>
<evidence type="ECO:0000313" key="4">
    <source>
        <dbReference type="EMBL" id="MBC1303718.1"/>
    </source>
</evidence>
<dbReference type="InterPro" id="IPR003148">
    <property type="entry name" value="RCK_N"/>
</dbReference>
<protein>
    <submittedName>
        <fullName evidence="4">NAD-binding protein</fullName>
    </submittedName>
</protein>
<keyword evidence="1" id="KW-1133">Transmembrane helix</keyword>
<comment type="caution">
    <text evidence="4">The sequence shown here is derived from an EMBL/GenBank/DDBJ whole genome shotgun (WGS) entry which is preliminary data.</text>
</comment>
<proteinExistence type="predicted"/>
<organism evidence="4 5">
    <name type="scientific">Trichormus variabilis N2B</name>
    <dbReference type="NCBI Taxonomy" id="2681315"/>
    <lineage>
        <taxon>Bacteria</taxon>
        <taxon>Bacillati</taxon>
        <taxon>Cyanobacteriota</taxon>
        <taxon>Cyanophyceae</taxon>
        <taxon>Nostocales</taxon>
        <taxon>Nostocaceae</taxon>
        <taxon>Trichormus</taxon>
    </lineage>
</organism>
<keyword evidence="1" id="KW-0812">Transmembrane</keyword>
<dbReference type="PROSITE" id="PS51201">
    <property type="entry name" value="RCK_N"/>
    <property type="match status" value="1"/>
</dbReference>
<dbReference type="EMBL" id="JACKZP010000073">
    <property type="protein sequence ID" value="MBC1303718.1"/>
    <property type="molecule type" value="Genomic_DNA"/>
</dbReference>
<sequence>MLRSSDNTYQASSSCQSKLDRFLVCGLGSLGQHCVAALKEYGASVSAIDQVEPKNWEVTNLQNLLENFLIGDCRQTSVLEQAHIDKCRTVLLVTNDERANIEAAFAARLLNPQVRLVVRSDKENLNKLLSQNLGNFIAFEPDQLTASAFAFAALGNENLGYFNLEGQKLRVGKYEIKADDLWCHKRQLHQLNTSFRRILYYANNSSQMPPNYGDWELETKLQPGDTIVYIEIANMLPLAQKPAIKFQTKKRLFWQEIIRTISWSNIKQKIIQLWHTGEQGQITRVAFICGITVFILWGSGIIFYNQYYPNIGFVEAFYTTAVLLLGGYGDVYGGVEFEKPIPALLRLFSLGLTLAGTAFVGVLYALLTEKLLSSRFGFFFTSHYSAIPQQDHVVLIGLNKVGLQIITLLQQLQEPLVGINSTPIEHNSIPKLPLIIGNLVNNITNANISCAKSVVVVTDDEMENLEIGLMAHSLSPNSNLIIRTYNRNFSDRVAQLFPYAQVLCTSALSAEVFAAAAFGENILGLFHLNNQTIQVVEYMIESGDTLNGLMLTDIAYGYGVVPILHQKSSPSSAKFMPVDETKLAVGDRIVVLATSTSLQRIERGELTPRNWQVQIERALSQDAIFDGANEISIIAGCSISTARELMKTLPGRLPQALYKQQAQRLVLRLNKLRVLAHWLPIDN</sequence>
<name>A0ABR6SBE2_ANAVA</name>
<gene>
    <name evidence="4" type="ORF">GNE12_17565</name>
</gene>
<feature type="domain" description="RCK C-terminal" evidence="3">
    <location>
        <begin position="523"/>
        <end position="607"/>
    </location>
</feature>
<dbReference type="Proteomes" id="UP000570851">
    <property type="component" value="Unassembled WGS sequence"/>
</dbReference>
<feature type="transmembrane region" description="Helical" evidence="1">
    <location>
        <begin position="316"/>
        <end position="335"/>
    </location>
</feature>
<dbReference type="GeneID" id="58725875"/>
<dbReference type="Gene3D" id="3.40.50.720">
    <property type="entry name" value="NAD(P)-binding Rossmann-like Domain"/>
    <property type="match status" value="2"/>
</dbReference>
<dbReference type="InterPro" id="IPR006037">
    <property type="entry name" value="RCK_C"/>
</dbReference>
<feature type="transmembrane region" description="Helical" evidence="1">
    <location>
        <begin position="347"/>
        <end position="367"/>
    </location>
</feature>
<dbReference type="PANTHER" id="PTHR43833">
    <property type="entry name" value="POTASSIUM CHANNEL PROTEIN 2-RELATED-RELATED"/>
    <property type="match status" value="1"/>
</dbReference>
<reference evidence="4 5" key="1">
    <citation type="submission" date="2019-11" db="EMBL/GenBank/DDBJ databases">
        <title>Comparison of genomes from free-living endosymbiotic cyanobacteria isolated from Azolla.</title>
        <authorList>
            <person name="Thiel T."/>
            <person name="Pratte B."/>
        </authorList>
    </citation>
    <scope>NUCLEOTIDE SEQUENCE [LARGE SCALE GENOMIC DNA]</scope>
    <source>
        <strain evidence="4 5">N2B</strain>
    </source>
</reference>
<evidence type="ECO:0000259" key="3">
    <source>
        <dbReference type="PROSITE" id="PS51202"/>
    </source>
</evidence>
<feature type="transmembrane region" description="Helical" evidence="1">
    <location>
        <begin position="285"/>
        <end position="304"/>
    </location>
</feature>